<name>A0A4Q1JW91_9GAMM</name>
<reference evidence="3 4" key="1">
    <citation type="submission" date="2019-01" db="EMBL/GenBank/DDBJ databases">
        <title>Pseudoxanthomonas composti sp. nov., isolated from compost.</title>
        <authorList>
            <person name="Yang G."/>
        </authorList>
    </citation>
    <scope>NUCLEOTIDE SEQUENCE [LARGE SCALE GENOMIC DNA]</scope>
    <source>
        <strain evidence="3 4">GSS15</strain>
    </source>
</reference>
<evidence type="ECO:0000259" key="2">
    <source>
        <dbReference type="Pfam" id="PF20410"/>
    </source>
</evidence>
<comment type="caution">
    <text evidence="3">The sequence shown here is derived from an EMBL/GenBank/DDBJ whole genome shotgun (WGS) entry which is preliminary data.</text>
</comment>
<feature type="region of interest" description="Disordered" evidence="1">
    <location>
        <begin position="184"/>
        <end position="211"/>
    </location>
</feature>
<evidence type="ECO:0000256" key="1">
    <source>
        <dbReference type="SAM" id="MobiDB-lite"/>
    </source>
</evidence>
<gene>
    <name evidence="3" type="ORF">EPA99_07935</name>
</gene>
<dbReference type="Pfam" id="PF20410">
    <property type="entry name" value="X-Tfes_XVIPCD"/>
    <property type="match status" value="1"/>
</dbReference>
<feature type="region of interest" description="Disordered" evidence="1">
    <location>
        <begin position="317"/>
        <end position="337"/>
    </location>
</feature>
<evidence type="ECO:0000313" key="4">
    <source>
        <dbReference type="Proteomes" id="UP000289784"/>
    </source>
</evidence>
<keyword evidence="4" id="KW-1185">Reference proteome</keyword>
<dbReference type="InterPro" id="IPR046519">
    <property type="entry name" value="X-Tfes_XVIPCD"/>
</dbReference>
<feature type="domain" description="X-Tfes XVIPCD" evidence="2">
    <location>
        <begin position="211"/>
        <end position="310"/>
    </location>
</feature>
<accession>A0A4Q1JW91</accession>
<dbReference type="RefSeq" id="WP_129470668.1">
    <property type="nucleotide sequence ID" value="NZ_SAWZ01000003.1"/>
</dbReference>
<organism evidence="3 4">
    <name type="scientific">Pseudoxanthomonas composti</name>
    <dbReference type="NCBI Taxonomy" id="2137479"/>
    <lineage>
        <taxon>Bacteria</taxon>
        <taxon>Pseudomonadati</taxon>
        <taxon>Pseudomonadota</taxon>
        <taxon>Gammaproteobacteria</taxon>
        <taxon>Lysobacterales</taxon>
        <taxon>Lysobacteraceae</taxon>
        <taxon>Pseudoxanthomonas</taxon>
    </lineage>
</organism>
<dbReference type="AlphaFoldDB" id="A0A4Q1JW91"/>
<dbReference type="Proteomes" id="UP000289784">
    <property type="component" value="Unassembled WGS sequence"/>
</dbReference>
<evidence type="ECO:0000313" key="3">
    <source>
        <dbReference type="EMBL" id="RXR06561.1"/>
    </source>
</evidence>
<sequence length="337" mass="37316">MDKQDPHYTVTVYVAAPGTPLALSGGTSAAGHMYYVISDGKREQSYGFAPKEHGESSGPGKVYDTDLKDYKEPYYARTMEITKAQYDKLQQFGDNPAKYKFDMEYGGLSNSCIDFTWGALNHAGLHRKTLLGIGDKRFDGELKPLENIQDIKSIKAPIEDSPLNSEHQNKMPKRSVMQWLLTEQDQSDGTRHQSGELAAKPGREGQMAGRGDPLLSQAEDAVRRLEKGLCRDYDSNSERLAASAACLAKENGLTRIDHVVLSRDAGPVRQGENLFVVQGELNNPAHLRAHIRTDEALARPVEQSLAQLQALNDSQRLQQTPQVAQPEQVLTQQHGMV</sequence>
<protein>
    <recommendedName>
        <fullName evidence="2">X-Tfes XVIPCD domain-containing protein</fullName>
    </recommendedName>
</protein>
<proteinExistence type="predicted"/>
<dbReference type="EMBL" id="SAWZ01000003">
    <property type="protein sequence ID" value="RXR06561.1"/>
    <property type="molecule type" value="Genomic_DNA"/>
</dbReference>
<dbReference type="OrthoDB" id="5951742at2"/>